<reference evidence="2 3" key="1">
    <citation type="submission" date="2017-07" db="EMBL/GenBank/DDBJ databases">
        <title>Genome Sequence of Sulfitobacter pseudonitzschiae Strain SMR1 Isolated from a culture of the Diatom Skeletonema marinoi.</title>
        <authorList>
            <person name="Topel M."/>
            <person name="Pinder M.I.M."/>
            <person name="Johansson O.N."/>
            <person name="Kourtchenko O."/>
            <person name="Godhe A."/>
            <person name="Clarke A.K."/>
        </authorList>
    </citation>
    <scope>NUCLEOTIDE SEQUENCE [LARGE SCALE GENOMIC DNA]</scope>
    <source>
        <strain evidence="2 3">SMR1</strain>
    </source>
</reference>
<dbReference type="Proteomes" id="UP000199754">
    <property type="component" value="Chromosome"/>
</dbReference>
<name>A0A221JW56_9RHOB</name>
<evidence type="ECO:0000313" key="3">
    <source>
        <dbReference type="Proteomes" id="UP000199754"/>
    </source>
</evidence>
<dbReference type="SUPFAM" id="SSF47413">
    <property type="entry name" value="lambda repressor-like DNA-binding domains"/>
    <property type="match status" value="1"/>
</dbReference>
<keyword evidence="3" id="KW-1185">Reference proteome</keyword>
<dbReference type="Gene3D" id="1.10.260.40">
    <property type="entry name" value="lambda repressor-like DNA-binding domains"/>
    <property type="match status" value="1"/>
</dbReference>
<evidence type="ECO:0000259" key="1">
    <source>
        <dbReference type="PROSITE" id="PS50943"/>
    </source>
</evidence>
<dbReference type="InterPro" id="IPR001387">
    <property type="entry name" value="Cro/C1-type_HTH"/>
</dbReference>
<dbReference type="Pfam" id="PF13560">
    <property type="entry name" value="HTH_31"/>
    <property type="match status" value="1"/>
</dbReference>
<dbReference type="PROSITE" id="PS50943">
    <property type="entry name" value="HTH_CROC1"/>
    <property type="match status" value="1"/>
</dbReference>
<dbReference type="RefSeq" id="WP_114284859.1">
    <property type="nucleotide sequence ID" value="NZ_JBMGNR010000004.1"/>
</dbReference>
<evidence type="ECO:0000313" key="2">
    <source>
        <dbReference type="EMBL" id="ASM70981.1"/>
    </source>
</evidence>
<feature type="domain" description="HTH cro/C1-type" evidence="1">
    <location>
        <begin position="45"/>
        <end position="89"/>
    </location>
</feature>
<gene>
    <name evidence="2" type="ORF">SULPSESMR1_00142</name>
</gene>
<dbReference type="InterPro" id="IPR010982">
    <property type="entry name" value="Lambda_DNA-bd_dom_sf"/>
</dbReference>
<organism evidence="2 3">
    <name type="scientific">Pseudosulfitobacter pseudonitzschiae</name>
    <dbReference type="NCBI Taxonomy" id="1402135"/>
    <lineage>
        <taxon>Bacteria</taxon>
        <taxon>Pseudomonadati</taxon>
        <taxon>Pseudomonadota</taxon>
        <taxon>Alphaproteobacteria</taxon>
        <taxon>Rhodobacterales</taxon>
        <taxon>Roseobacteraceae</taxon>
        <taxon>Pseudosulfitobacter</taxon>
    </lineage>
</organism>
<proteinExistence type="predicted"/>
<dbReference type="AlphaFoldDB" id="A0A221JW56"/>
<dbReference type="GO" id="GO:0003677">
    <property type="term" value="F:DNA binding"/>
    <property type="evidence" value="ECO:0007669"/>
    <property type="project" value="InterPro"/>
</dbReference>
<protein>
    <submittedName>
        <fullName evidence="2">Transcriptional regulator</fullName>
    </submittedName>
</protein>
<accession>A0A221JW56</accession>
<dbReference type="KEGG" id="spse:SULPSESMR1_00142"/>
<sequence length="297" mass="34492">MSYRKCFGYFARIRDLTLYWLLCANGRMKNDFAINLGLLCSYRPSIAEACRRLGMNRQQFNKYLAGQTRPSRANMRKICDFFGVTEAEILLEHPKFEQMILLRRVPEHSAALEKPLEKLEGIYRESQKLDRYVGFYYRYFFSFGNKGLVTRSLASIHEVSGRYYWKNIEVLRDPNTGKSMGLNKYEGALFYLADRIYIVEYETLEKKSITQATLYPSHQHRLTSLVGIQTGGPTRRGRKPGASKVLLDYLGPRINVRKALQDTGFFHPTSDRISQDIIPLITNRMAEDSFVFDIDEL</sequence>
<dbReference type="CDD" id="cd00093">
    <property type="entry name" value="HTH_XRE"/>
    <property type="match status" value="1"/>
</dbReference>
<dbReference type="EMBL" id="CP022415">
    <property type="protein sequence ID" value="ASM70981.1"/>
    <property type="molecule type" value="Genomic_DNA"/>
</dbReference>